<protein>
    <submittedName>
        <fullName evidence="1">Uncharacterized protein</fullName>
    </submittedName>
</protein>
<proteinExistence type="predicted"/>
<organism evidence="1 2">
    <name type="scientific">Izhakiella capsodis</name>
    <dbReference type="NCBI Taxonomy" id="1367852"/>
    <lineage>
        <taxon>Bacteria</taxon>
        <taxon>Pseudomonadati</taxon>
        <taxon>Pseudomonadota</taxon>
        <taxon>Gammaproteobacteria</taxon>
        <taxon>Enterobacterales</taxon>
        <taxon>Erwiniaceae</taxon>
        <taxon>Izhakiella</taxon>
    </lineage>
</organism>
<dbReference type="EMBL" id="FOVC01000001">
    <property type="protein sequence ID" value="SFM95559.1"/>
    <property type="molecule type" value="Genomic_DNA"/>
</dbReference>
<gene>
    <name evidence="1" type="ORF">SAMN05216516_101515</name>
</gene>
<reference evidence="2" key="1">
    <citation type="submission" date="2016-10" db="EMBL/GenBank/DDBJ databases">
        <authorList>
            <person name="Varghese N."/>
            <person name="Submissions S."/>
        </authorList>
    </citation>
    <scope>NUCLEOTIDE SEQUENCE [LARGE SCALE GENOMIC DNA]</scope>
    <source>
        <strain evidence="2">N6PO6</strain>
    </source>
</reference>
<evidence type="ECO:0000313" key="1">
    <source>
        <dbReference type="EMBL" id="SFM95559.1"/>
    </source>
</evidence>
<dbReference type="AlphaFoldDB" id="A0A1I4V2W9"/>
<dbReference type="Proteomes" id="UP000242222">
    <property type="component" value="Unassembled WGS sequence"/>
</dbReference>
<sequence>MCLEWLAWVDIEHTRQNIRRVQLTDLSLRLFLNSKVIIR</sequence>
<evidence type="ECO:0000313" key="2">
    <source>
        <dbReference type="Proteomes" id="UP000242222"/>
    </source>
</evidence>
<name>A0A1I4V2W9_9GAMM</name>
<dbReference type="STRING" id="1367852.SAMN05216516_101515"/>
<accession>A0A1I4V2W9</accession>
<keyword evidence="2" id="KW-1185">Reference proteome</keyword>